<keyword evidence="1" id="KW-1133">Transmembrane helix</keyword>
<evidence type="ECO:0000313" key="3">
    <source>
        <dbReference type="Proteomes" id="UP001500736"/>
    </source>
</evidence>
<comment type="caution">
    <text evidence="2">The sequence shown here is derived from an EMBL/GenBank/DDBJ whole genome shotgun (WGS) entry which is preliminary data.</text>
</comment>
<keyword evidence="1" id="KW-0472">Membrane</keyword>
<dbReference type="Proteomes" id="UP001500736">
    <property type="component" value="Unassembled WGS sequence"/>
</dbReference>
<proteinExistence type="predicted"/>
<keyword evidence="3" id="KW-1185">Reference proteome</keyword>
<dbReference type="InterPro" id="IPR045749">
    <property type="entry name" value="DUF6090"/>
</dbReference>
<keyword evidence="1" id="KW-0812">Transmembrane</keyword>
<dbReference type="RefSeq" id="WP_343796266.1">
    <property type="nucleotide sequence ID" value="NZ_BAAAGF010000001.1"/>
</dbReference>
<name>A0ABN1JHW7_9FLAO</name>
<dbReference type="Pfam" id="PF19578">
    <property type="entry name" value="DUF6090"/>
    <property type="match status" value="1"/>
</dbReference>
<gene>
    <name evidence="2" type="ORF">GCM10009431_09960</name>
</gene>
<sequence>MKKKFTYALGEILIVIVGISIAFTMNKCSENSKSETLKQQYLENIKSDIEIDKKTLESISLSIDKKTEILNTVLPLINTDNPEKHSKLSTIYTVFTSTDFFPKDVTYQTMINSGDFKLIDDFNLKTAIENHYSNYKIMLKDYERLDIIHKEYLGKYMIENVDFDIMKKGQFGYNNEKLFKNILQSVNGALMIKKRATEQGIKSCDSLLKILP</sequence>
<feature type="transmembrane region" description="Helical" evidence="1">
    <location>
        <begin position="7"/>
        <end position="25"/>
    </location>
</feature>
<dbReference type="EMBL" id="BAAAGF010000001">
    <property type="protein sequence ID" value="GAA0740128.1"/>
    <property type="molecule type" value="Genomic_DNA"/>
</dbReference>
<evidence type="ECO:0000313" key="2">
    <source>
        <dbReference type="EMBL" id="GAA0740128.1"/>
    </source>
</evidence>
<reference evidence="2 3" key="1">
    <citation type="journal article" date="2019" name="Int. J. Syst. Evol. Microbiol.">
        <title>The Global Catalogue of Microorganisms (GCM) 10K type strain sequencing project: providing services to taxonomists for standard genome sequencing and annotation.</title>
        <authorList>
            <consortium name="The Broad Institute Genomics Platform"/>
            <consortium name="The Broad Institute Genome Sequencing Center for Infectious Disease"/>
            <person name="Wu L."/>
            <person name="Ma J."/>
        </authorList>
    </citation>
    <scope>NUCLEOTIDE SEQUENCE [LARGE SCALE GENOMIC DNA]</scope>
    <source>
        <strain evidence="2 3">JCM 15976</strain>
    </source>
</reference>
<accession>A0ABN1JHW7</accession>
<evidence type="ECO:0008006" key="4">
    <source>
        <dbReference type="Google" id="ProtNLM"/>
    </source>
</evidence>
<organism evidence="2 3">
    <name type="scientific">Gaetbulibacter jejuensis</name>
    <dbReference type="NCBI Taxonomy" id="584607"/>
    <lineage>
        <taxon>Bacteria</taxon>
        <taxon>Pseudomonadati</taxon>
        <taxon>Bacteroidota</taxon>
        <taxon>Flavobacteriia</taxon>
        <taxon>Flavobacteriales</taxon>
        <taxon>Flavobacteriaceae</taxon>
        <taxon>Gaetbulibacter</taxon>
    </lineage>
</organism>
<protein>
    <recommendedName>
        <fullName evidence="4">Lipoprotein</fullName>
    </recommendedName>
</protein>
<evidence type="ECO:0000256" key="1">
    <source>
        <dbReference type="SAM" id="Phobius"/>
    </source>
</evidence>